<dbReference type="Gene3D" id="1.20.1280.50">
    <property type="match status" value="1"/>
</dbReference>
<dbReference type="SUPFAM" id="SSF81383">
    <property type="entry name" value="F-box domain"/>
    <property type="match status" value="1"/>
</dbReference>
<dbReference type="PROSITE" id="PS50005">
    <property type="entry name" value="TPR"/>
    <property type="match status" value="1"/>
</dbReference>
<dbReference type="SMART" id="SM00028">
    <property type="entry name" value="TPR"/>
    <property type="match status" value="1"/>
</dbReference>
<dbReference type="CDD" id="cd22089">
    <property type="entry name" value="F-box_FBXO9"/>
    <property type="match status" value="1"/>
</dbReference>
<dbReference type="Gene3D" id="1.25.40.10">
    <property type="entry name" value="Tetratricopeptide repeat domain"/>
    <property type="match status" value="1"/>
</dbReference>
<name>A0A8D8QKJ1_9HEMI</name>
<feature type="region of interest" description="Disordered" evidence="8">
    <location>
        <begin position="63"/>
        <end position="89"/>
    </location>
</feature>
<dbReference type="GO" id="GO:0031146">
    <property type="term" value="P:SCF-dependent proteasomal ubiquitin-dependent protein catabolic process"/>
    <property type="evidence" value="ECO:0007669"/>
    <property type="project" value="TreeGrafter"/>
</dbReference>
<dbReference type="InterPro" id="IPR036047">
    <property type="entry name" value="F-box-like_dom_sf"/>
</dbReference>
<feature type="repeat" description="TPR" evidence="7">
    <location>
        <begin position="96"/>
        <end position="129"/>
    </location>
</feature>
<organism evidence="11">
    <name type="scientific">Cacopsylla melanoneura</name>
    <dbReference type="NCBI Taxonomy" id="428564"/>
    <lineage>
        <taxon>Eukaryota</taxon>
        <taxon>Metazoa</taxon>
        <taxon>Ecdysozoa</taxon>
        <taxon>Arthropoda</taxon>
        <taxon>Hexapoda</taxon>
        <taxon>Insecta</taxon>
        <taxon>Pterygota</taxon>
        <taxon>Neoptera</taxon>
        <taxon>Paraneoptera</taxon>
        <taxon>Hemiptera</taxon>
        <taxon>Sternorrhyncha</taxon>
        <taxon>Psylloidea</taxon>
        <taxon>Psyllidae</taxon>
        <taxon>Psyllinae</taxon>
        <taxon>Cacopsylla</taxon>
    </lineage>
</organism>
<evidence type="ECO:0000313" key="11">
    <source>
        <dbReference type="EMBL" id="CAG6633683.1"/>
    </source>
</evidence>
<dbReference type="InterPro" id="IPR045464">
    <property type="entry name" value="Hrt3/FBXO9_C"/>
</dbReference>
<feature type="compositionally biased region" description="Polar residues" evidence="8">
    <location>
        <begin position="140"/>
        <end position="152"/>
    </location>
</feature>
<feature type="domain" description="F-box protein Hrt3/FBXO9 C-terminal" evidence="10">
    <location>
        <begin position="274"/>
        <end position="379"/>
    </location>
</feature>
<feature type="compositionally biased region" description="Acidic residues" evidence="8">
    <location>
        <begin position="166"/>
        <end position="178"/>
    </location>
</feature>
<dbReference type="Pfam" id="PF12937">
    <property type="entry name" value="F-box-like"/>
    <property type="match status" value="1"/>
</dbReference>
<evidence type="ECO:0000256" key="4">
    <source>
        <dbReference type="ARBA" id="ARBA00022490"/>
    </source>
</evidence>
<sequence length="470" mass="53407">MSSHGSSSKASSSQRGAGSGNAGSDLDEGDTEEDSSSSSVQDNLNGTLSSFRIKWKQELDSISNVKSADDSGEKLQQKPKPKAQEKPKNLSIEAKAKLLFHQGVEYEKNGKYYDAIQCYKNAIQLVPDIEFKIYSESKQGRTLQTDGTSDTAGDSILDETHSSADDSNEEEEEDEYDGSENLVQRCQRLLSKHNTFILPAHAQSTTHFSALPMEIVIYILRWVMSAHHDARSLDMCAAVCRGLYICARDPGIWRAACIRTWGLECSNLTASAPSWRQLFLEQPRLETTGCYISKTSYLRHGDNSFQDRTHRPWHVVTYFRYLRFFPGNLALLLTTADPPSSVVSSLRHRTPRDSSILSGHYKLRGDTVFVVAKQSRYNMNNARVKTNRNRRVNEFESRDQTYHLELKIEPHRHRRHMTLQWQDYFIVMTNYLGVTSTTKFDTVGSKFPAYWFSRVKSYTAESDGILEVNF</sequence>
<evidence type="ECO:0000256" key="3">
    <source>
        <dbReference type="ARBA" id="ARBA00019775"/>
    </source>
</evidence>
<comment type="subcellular location">
    <subcellularLocation>
        <location evidence="1">Cytoplasm</location>
    </subcellularLocation>
</comment>
<feature type="region of interest" description="Disordered" evidence="8">
    <location>
        <begin position="140"/>
        <end position="179"/>
    </location>
</feature>
<keyword evidence="6 7" id="KW-0802">TPR repeat</keyword>
<evidence type="ECO:0000259" key="10">
    <source>
        <dbReference type="Pfam" id="PF19270"/>
    </source>
</evidence>
<dbReference type="PANTHER" id="PTHR12874:SF29">
    <property type="entry name" value="F-BOX ONLY PROTEIN 9"/>
    <property type="match status" value="1"/>
</dbReference>
<accession>A0A8D8QKJ1</accession>
<dbReference type="InterPro" id="IPR001810">
    <property type="entry name" value="F-box_dom"/>
</dbReference>
<evidence type="ECO:0000256" key="1">
    <source>
        <dbReference type="ARBA" id="ARBA00004496"/>
    </source>
</evidence>
<feature type="domain" description="F-box" evidence="9">
    <location>
        <begin position="208"/>
        <end position="259"/>
    </location>
</feature>
<dbReference type="AlphaFoldDB" id="A0A8D8QKJ1"/>
<dbReference type="InterPro" id="IPR036181">
    <property type="entry name" value="MIT_dom_sf"/>
</dbReference>
<feature type="compositionally biased region" description="Acidic residues" evidence="8">
    <location>
        <begin position="25"/>
        <end position="35"/>
    </location>
</feature>
<evidence type="ECO:0000256" key="2">
    <source>
        <dbReference type="ARBA" id="ARBA00004906"/>
    </source>
</evidence>
<evidence type="ECO:0000259" key="9">
    <source>
        <dbReference type="Pfam" id="PF12937"/>
    </source>
</evidence>
<dbReference type="EMBL" id="HBUF01643297">
    <property type="protein sequence ID" value="CAG6785364.1"/>
    <property type="molecule type" value="Transcribed_RNA"/>
</dbReference>
<dbReference type="GO" id="GO:0016567">
    <property type="term" value="P:protein ubiquitination"/>
    <property type="evidence" value="ECO:0007669"/>
    <property type="project" value="UniProtKB-UniPathway"/>
</dbReference>
<dbReference type="EMBL" id="HBUF01271151">
    <property type="protein sequence ID" value="CAG6685192.1"/>
    <property type="molecule type" value="Transcribed_RNA"/>
</dbReference>
<protein>
    <recommendedName>
        <fullName evidence="3">F-box only protein 9</fullName>
    </recommendedName>
</protein>
<evidence type="ECO:0000256" key="8">
    <source>
        <dbReference type="SAM" id="MobiDB-lite"/>
    </source>
</evidence>
<dbReference type="EMBL" id="HBUF01083434">
    <property type="protein sequence ID" value="CAG6633687.1"/>
    <property type="molecule type" value="Transcribed_RNA"/>
</dbReference>
<dbReference type="GO" id="GO:0005737">
    <property type="term" value="C:cytoplasm"/>
    <property type="evidence" value="ECO:0007669"/>
    <property type="project" value="UniProtKB-SubCell"/>
</dbReference>
<feature type="compositionally biased region" description="Low complexity" evidence="8">
    <location>
        <begin position="1"/>
        <end position="16"/>
    </location>
</feature>
<evidence type="ECO:0000256" key="5">
    <source>
        <dbReference type="ARBA" id="ARBA00022786"/>
    </source>
</evidence>
<dbReference type="UniPathway" id="UPA00143"/>
<dbReference type="Pfam" id="PF00515">
    <property type="entry name" value="TPR_1"/>
    <property type="match status" value="1"/>
</dbReference>
<comment type="pathway">
    <text evidence="2">Protein modification; protein ubiquitination.</text>
</comment>
<proteinExistence type="predicted"/>
<dbReference type="EMBL" id="HBUF01083432">
    <property type="protein sequence ID" value="CAG6633683.1"/>
    <property type="molecule type" value="Transcribed_RNA"/>
</dbReference>
<dbReference type="InterPro" id="IPR019734">
    <property type="entry name" value="TPR_rpt"/>
</dbReference>
<dbReference type="PANTHER" id="PTHR12874">
    <property type="entry name" value="F-BOX ONLY PROTEIN 48-RELATED"/>
    <property type="match status" value="1"/>
</dbReference>
<dbReference type="InterPro" id="IPR011990">
    <property type="entry name" value="TPR-like_helical_dom_sf"/>
</dbReference>
<feature type="compositionally biased region" description="Basic and acidic residues" evidence="8">
    <location>
        <begin position="67"/>
        <end position="88"/>
    </location>
</feature>
<feature type="region of interest" description="Disordered" evidence="8">
    <location>
        <begin position="1"/>
        <end position="44"/>
    </location>
</feature>
<keyword evidence="5" id="KW-0833">Ubl conjugation pathway</keyword>
<evidence type="ECO:0000256" key="7">
    <source>
        <dbReference type="PROSITE-ProRule" id="PRU00339"/>
    </source>
</evidence>
<reference evidence="11" key="1">
    <citation type="submission" date="2021-05" db="EMBL/GenBank/DDBJ databases">
        <authorList>
            <person name="Alioto T."/>
            <person name="Alioto T."/>
            <person name="Gomez Garrido J."/>
        </authorList>
    </citation>
    <scope>NUCLEOTIDE SEQUENCE</scope>
</reference>
<dbReference type="EMBL" id="HBUF01083433">
    <property type="protein sequence ID" value="CAG6633685.1"/>
    <property type="molecule type" value="Transcribed_RNA"/>
</dbReference>
<evidence type="ECO:0000256" key="6">
    <source>
        <dbReference type="ARBA" id="ARBA00022803"/>
    </source>
</evidence>
<dbReference type="GO" id="GO:0019005">
    <property type="term" value="C:SCF ubiquitin ligase complex"/>
    <property type="evidence" value="ECO:0007669"/>
    <property type="project" value="TreeGrafter"/>
</dbReference>
<dbReference type="Pfam" id="PF19270">
    <property type="entry name" value="FBO_C"/>
    <property type="match status" value="1"/>
</dbReference>
<keyword evidence="4" id="KW-0963">Cytoplasm</keyword>
<dbReference type="SUPFAM" id="SSF116846">
    <property type="entry name" value="MIT domain"/>
    <property type="match status" value="1"/>
</dbReference>